<dbReference type="eggNOG" id="COG1902">
    <property type="taxonomic scope" value="Bacteria"/>
</dbReference>
<protein>
    <submittedName>
        <fullName evidence="12">Putative NADH oxidase</fullName>
    </submittedName>
</protein>
<accession>U2SZ37</accession>
<keyword evidence="5" id="KW-0288">FMN</keyword>
<keyword evidence="8" id="KW-0408">Iron</keyword>
<dbReference type="InterPro" id="IPR013785">
    <property type="entry name" value="Aldolase_TIM"/>
</dbReference>
<dbReference type="PRINTS" id="PR00411">
    <property type="entry name" value="PNDRDTASEI"/>
</dbReference>
<proteinExistence type="inferred from homology"/>
<evidence type="ECO:0000313" key="12">
    <source>
        <dbReference type="EMBL" id="ERL06089.1"/>
    </source>
</evidence>
<comment type="cofactor">
    <cofactor evidence="1">
        <name>FMN</name>
        <dbReference type="ChEBI" id="CHEBI:58210"/>
    </cofactor>
</comment>
<name>U2SZ37_9ACTN</name>
<dbReference type="AlphaFoldDB" id="U2SZ37"/>
<dbReference type="STRING" id="1125712.HMPREF1316_0855"/>
<evidence type="ECO:0000256" key="5">
    <source>
        <dbReference type="ARBA" id="ARBA00022643"/>
    </source>
</evidence>
<comment type="caution">
    <text evidence="12">The sequence shown here is derived from an EMBL/GenBank/DDBJ whole genome shotgun (WGS) entry which is preliminary data.</text>
</comment>
<dbReference type="GO" id="GO:0016491">
    <property type="term" value="F:oxidoreductase activity"/>
    <property type="evidence" value="ECO:0007669"/>
    <property type="project" value="UniProtKB-KW"/>
</dbReference>
<evidence type="ECO:0000259" key="10">
    <source>
        <dbReference type="Pfam" id="PF00724"/>
    </source>
</evidence>
<dbReference type="PATRIC" id="fig|1125712.3.peg.2522"/>
<evidence type="ECO:0000256" key="1">
    <source>
        <dbReference type="ARBA" id="ARBA00001917"/>
    </source>
</evidence>
<evidence type="ECO:0000259" key="11">
    <source>
        <dbReference type="Pfam" id="PF07992"/>
    </source>
</evidence>
<evidence type="ECO:0000256" key="7">
    <source>
        <dbReference type="ARBA" id="ARBA00023002"/>
    </source>
</evidence>
<dbReference type="GO" id="GO:0010181">
    <property type="term" value="F:FMN binding"/>
    <property type="evidence" value="ECO:0007669"/>
    <property type="project" value="InterPro"/>
</dbReference>
<dbReference type="Pfam" id="PF07992">
    <property type="entry name" value="Pyr_redox_2"/>
    <property type="match status" value="1"/>
</dbReference>
<dbReference type="InterPro" id="IPR036188">
    <property type="entry name" value="FAD/NAD-bd_sf"/>
</dbReference>
<reference evidence="12 13" key="1">
    <citation type="submission" date="2013-08" db="EMBL/GenBank/DDBJ databases">
        <authorList>
            <person name="Durkin A.S."/>
            <person name="Haft D.R."/>
            <person name="McCorrison J."/>
            <person name="Torralba M."/>
            <person name="Gillis M."/>
            <person name="Haft D.H."/>
            <person name="Methe B."/>
            <person name="Sutton G."/>
            <person name="Nelson K.E."/>
        </authorList>
    </citation>
    <scope>NUCLEOTIDE SEQUENCE [LARGE SCALE GENOMIC DNA]</scope>
    <source>
        <strain evidence="12 13">F0195</strain>
    </source>
</reference>
<dbReference type="PRINTS" id="PR00368">
    <property type="entry name" value="FADPNR"/>
</dbReference>
<evidence type="ECO:0000256" key="2">
    <source>
        <dbReference type="ARBA" id="ARBA00001966"/>
    </source>
</evidence>
<keyword evidence="13" id="KW-1185">Reference proteome</keyword>
<keyword evidence="7" id="KW-0560">Oxidoreductase</keyword>
<dbReference type="InterPro" id="IPR001155">
    <property type="entry name" value="OxRdtase_FMN_N"/>
</dbReference>
<dbReference type="PANTHER" id="PTHR42917">
    <property type="entry name" value="2,4-DIENOYL-COA REDUCTASE"/>
    <property type="match status" value="1"/>
</dbReference>
<comment type="cofactor">
    <cofactor evidence="2">
        <name>[4Fe-4S] cluster</name>
        <dbReference type="ChEBI" id="CHEBI:49883"/>
    </cofactor>
</comment>
<sequence length="667" mass="72911">MAERTRMFTSIRIGNVEVKNRLALAPMGAFGLVDRYGCYNQRAIDYYVERAKGGTGLLISSVTKVENTVDSMIDGFLPCTDIDPARFVLTASEMTERVHAYGSKMFLQLSMGFGRVLAPALAKKPPVSASAVPNFWDPSVTCRAMTIKEIEFVIRKFGEAAAIAKRAGFDGVEIHAVHEGYLLDQFTTAFTNHRTDKFGGDLRGRTTLPVAIVKEVKGTVGKDFPVVLRFSIKSCVKGFNSGGLEGEDYQEFGRDADEGYTIAPWFEEAGYDAFDADEGSYDAWYFAHPPVYQRHGLYLDHTKRLKEVVSAPVIVAGKNDIPELAESALAERKADMIVLGRALLADPSWPQKVLSGKEDQIRPCIGCHVGCMGRGFEGKHLSCAVNPACGRERLYRIERIAEPRKALVVGGGVAGMEAARVLSLRGFEVSLYEATDRLGGNILPGSVPDFKADDRRLIAYYERQMEVRKVDVHMGARLTADQVGDMDVDVVILATGSTICTLDVPCSHPERMVDAVSVLEGAPVGQRVTMIGGGLVGCETALWLAQQGKEVTVVEMLSALLSAGRPVPFMNKDMLLTMMRREGIREITNTSLLEVTDEGAVLVDNHFRTSTVPCDTVVTCTGFKANDQLFKELYGKVEHLYNVGDSQVAADVMTAVWQANEVALNVS</sequence>
<comment type="similarity">
    <text evidence="3">In the N-terminal section; belongs to the NADH:flavin oxidoreductase/NADH oxidase family.</text>
</comment>
<dbReference type="SUPFAM" id="SSF51905">
    <property type="entry name" value="FAD/NAD(P)-binding domain"/>
    <property type="match status" value="1"/>
</dbReference>
<evidence type="ECO:0000256" key="3">
    <source>
        <dbReference type="ARBA" id="ARBA00011048"/>
    </source>
</evidence>
<dbReference type="Proteomes" id="UP000016638">
    <property type="component" value="Unassembled WGS sequence"/>
</dbReference>
<dbReference type="EMBL" id="AWEZ01000073">
    <property type="protein sequence ID" value="ERL06089.1"/>
    <property type="molecule type" value="Genomic_DNA"/>
</dbReference>
<evidence type="ECO:0000313" key="13">
    <source>
        <dbReference type="Proteomes" id="UP000016638"/>
    </source>
</evidence>
<keyword evidence="6" id="KW-0479">Metal-binding</keyword>
<dbReference type="PANTHER" id="PTHR42917:SF2">
    <property type="entry name" value="2,4-DIENOYL-COA REDUCTASE [(2E)-ENOYL-COA-PRODUCING]"/>
    <property type="match status" value="1"/>
</dbReference>
<keyword evidence="9" id="KW-0411">Iron-sulfur</keyword>
<evidence type="ECO:0000256" key="8">
    <source>
        <dbReference type="ARBA" id="ARBA00023004"/>
    </source>
</evidence>
<feature type="domain" description="FAD/NAD(P)-binding" evidence="11">
    <location>
        <begin position="406"/>
        <end position="649"/>
    </location>
</feature>
<gene>
    <name evidence="12" type="ORF">HMPREF1316_0855</name>
</gene>
<dbReference type="InterPro" id="IPR023753">
    <property type="entry name" value="FAD/NAD-binding_dom"/>
</dbReference>
<keyword evidence="4" id="KW-0285">Flavoprotein</keyword>
<dbReference type="SUPFAM" id="SSF51395">
    <property type="entry name" value="FMN-linked oxidoreductases"/>
    <property type="match status" value="1"/>
</dbReference>
<evidence type="ECO:0000256" key="6">
    <source>
        <dbReference type="ARBA" id="ARBA00022723"/>
    </source>
</evidence>
<organism evidence="12 13">
    <name type="scientific">Olsenella profusa F0195</name>
    <dbReference type="NCBI Taxonomy" id="1125712"/>
    <lineage>
        <taxon>Bacteria</taxon>
        <taxon>Bacillati</taxon>
        <taxon>Actinomycetota</taxon>
        <taxon>Coriobacteriia</taxon>
        <taxon>Coriobacteriales</taxon>
        <taxon>Atopobiaceae</taxon>
        <taxon>Olsenella</taxon>
    </lineage>
</organism>
<evidence type="ECO:0000256" key="4">
    <source>
        <dbReference type="ARBA" id="ARBA00022630"/>
    </source>
</evidence>
<dbReference type="InterPro" id="IPR051793">
    <property type="entry name" value="NADH:flavin_oxidoreductase"/>
</dbReference>
<dbReference type="Gene3D" id="3.50.50.60">
    <property type="entry name" value="FAD/NAD(P)-binding domain"/>
    <property type="match status" value="1"/>
</dbReference>
<dbReference type="Gene3D" id="3.40.50.720">
    <property type="entry name" value="NAD(P)-binding Rossmann-like Domain"/>
    <property type="match status" value="1"/>
</dbReference>
<feature type="domain" description="NADH:flavin oxidoreductase/NADH oxidase N-terminal" evidence="10">
    <location>
        <begin position="7"/>
        <end position="359"/>
    </location>
</feature>
<dbReference type="Gene3D" id="3.20.20.70">
    <property type="entry name" value="Aldolase class I"/>
    <property type="match status" value="1"/>
</dbReference>
<dbReference type="Pfam" id="PF00724">
    <property type="entry name" value="Oxidored_FMN"/>
    <property type="match status" value="1"/>
</dbReference>
<dbReference type="eggNOG" id="COG0446">
    <property type="taxonomic scope" value="Bacteria"/>
</dbReference>
<dbReference type="RefSeq" id="WP_021727474.1">
    <property type="nucleotide sequence ID" value="NZ_AWEZ01000073.1"/>
</dbReference>
<dbReference type="GO" id="GO:0046872">
    <property type="term" value="F:metal ion binding"/>
    <property type="evidence" value="ECO:0007669"/>
    <property type="project" value="UniProtKB-KW"/>
</dbReference>
<evidence type="ECO:0000256" key="9">
    <source>
        <dbReference type="ARBA" id="ARBA00023014"/>
    </source>
</evidence>
<dbReference type="OrthoDB" id="3169239at2"/>
<dbReference type="GO" id="GO:0051536">
    <property type="term" value="F:iron-sulfur cluster binding"/>
    <property type="evidence" value="ECO:0007669"/>
    <property type="project" value="UniProtKB-KW"/>
</dbReference>